<proteinExistence type="predicted"/>
<sequence length="66" mass="6917">MVGSGIETGAALAPNENIAIAAASEITESFISFSIHESLAILDTIVEERGTASSRSVFNMPISLMF</sequence>
<reference evidence="1 2" key="1">
    <citation type="submission" date="2017-07" db="EMBL/GenBank/DDBJ databases">
        <title>Phylogenetic study on the rhizospheric bacterium Ochrobactrum sp. A44.</title>
        <authorList>
            <person name="Krzyzanowska D.M."/>
            <person name="Ossowicki A."/>
            <person name="Rajewska M."/>
            <person name="Maciag T."/>
            <person name="Kaczynski Z."/>
            <person name="Czerwicka M."/>
            <person name="Jafra S."/>
        </authorList>
    </citation>
    <scope>NUCLEOTIDE SEQUENCE [LARGE SCALE GENOMIC DNA]</scope>
    <source>
        <strain evidence="1 2">PR17</strain>
    </source>
</reference>
<dbReference type="AlphaFoldDB" id="A0A256FSE5"/>
<organism evidence="1 2">
    <name type="scientific">Brucella rhizosphaerae</name>
    <dbReference type="NCBI Taxonomy" id="571254"/>
    <lineage>
        <taxon>Bacteria</taxon>
        <taxon>Pseudomonadati</taxon>
        <taxon>Pseudomonadota</taxon>
        <taxon>Alphaproteobacteria</taxon>
        <taxon>Hyphomicrobiales</taxon>
        <taxon>Brucellaceae</taxon>
        <taxon>Brucella/Ochrobactrum group</taxon>
        <taxon>Brucella</taxon>
    </lineage>
</organism>
<keyword evidence="2" id="KW-1185">Reference proteome</keyword>
<dbReference type="EMBL" id="NNRK01000017">
    <property type="protein sequence ID" value="OYR17785.1"/>
    <property type="molecule type" value="Genomic_DNA"/>
</dbReference>
<name>A0A256FSE5_9HYPH</name>
<gene>
    <name evidence="1" type="ORF">CEV32_3805</name>
</gene>
<protein>
    <submittedName>
        <fullName evidence="1">Uncharacterized protein</fullName>
    </submittedName>
</protein>
<dbReference type="Proteomes" id="UP000216345">
    <property type="component" value="Unassembled WGS sequence"/>
</dbReference>
<comment type="caution">
    <text evidence="1">The sequence shown here is derived from an EMBL/GenBank/DDBJ whole genome shotgun (WGS) entry which is preliminary data.</text>
</comment>
<accession>A0A256FSE5</accession>
<evidence type="ECO:0000313" key="2">
    <source>
        <dbReference type="Proteomes" id="UP000216345"/>
    </source>
</evidence>
<evidence type="ECO:0000313" key="1">
    <source>
        <dbReference type="EMBL" id="OYR17785.1"/>
    </source>
</evidence>